<dbReference type="Pfam" id="PF13102">
    <property type="entry name" value="Phage_int_SAM_5"/>
    <property type="match status" value="1"/>
</dbReference>
<protein>
    <recommendedName>
        <fullName evidence="2">Core-binding (CB) domain-containing protein</fullName>
    </recommendedName>
</protein>
<dbReference type="AlphaFoldDB" id="X1J1A6"/>
<dbReference type="EMBL" id="BARU01034415">
    <property type="protein sequence ID" value="GAH63553.1"/>
    <property type="molecule type" value="Genomic_DNA"/>
</dbReference>
<reference evidence="3" key="1">
    <citation type="journal article" date="2014" name="Front. Microbiol.">
        <title>High frequency of phylogenetically diverse reductive dehalogenase-homologous genes in deep subseafloor sedimentary metagenomes.</title>
        <authorList>
            <person name="Kawai M."/>
            <person name="Futagami T."/>
            <person name="Toyoda A."/>
            <person name="Takaki Y."/>
            <person name="Nishi S."/>
            <person name="Hori S."/>
            <person name="Arai W."/>
            <person name="Tsubouchi T."/>
            <person name="Morono Y."/>
            <person name="Uchiyama I."/>
            <person name="Ito T."/>
            <person name="Fujiyama A."/>
            <person name="Inagaki F."/>
            <person name="Takami H."/>
        </authorList>
    </citation>
    <scope>NUCLEOTIDE SEQUENCE</scope>
    <source>
        <strain evidence="3">Expedition CK06-06</strain>
    </source>
</reference>
<sequence length="159" mass="18215">MTTQTSNQGTVKKLSECIDYYEVCNRAEGKSPKTISWYSANLRRFRNYLKSRHLPDSLDNIDTKLLREYVIYLLKKKRFDGHPYTPVQIEPLSSATVHGHVRTLSAFFNWLVMEGLTRDNAAKDLKPPKVTRKVVTTLSDQEIESILNALSPTNPSEAR</sequence>
<evidence type="ECO:0000313" key="3">
    <source>
        <dbReference type="EMBL" id="GAH63553.1"/>
    </source>
</evidence>
<gene>
    <name evidence="3" type="ORF">S03H2_54029</name>
</gene>
<dbReference type="GO" id="GO:0003677">
    <property type="term" value="F:DNA binding"/>
    <property type="evidence" value="ECO:0007669"/>
    <property type="project" value="UniProtKB-KW"/>
</dbReference>
<keyword evidence="1" id="KW-0238">DNA-binding</keyword>
<name>X1J1A6_9ZZZZ</name>
<accession>X1J1A6</accession>
<proteinExistence type="predicted"/>
<organism evidence="3">
    <name type="scientific">marine sediment metagenome</name>
    <dbReference type="NCBI Taxonomy" id="412755"/>
    <lineage>
        <taxon>unclassified sequences</taxon>
        <taxon>metagenomes</taxon>
        <taxon>ecological metagenomes</taxon>
    </lineage>
</organism>
<dbReference type="Gene3D" id="1.10.150.130">
    <property type="match status" value="1"/>
</dbReference>
<dbReference type="PROSITE" id="PS51900">
    <property type="entry name" value="CB"/>
    <property type="match status" value="1"/>
</dbReference>
<dbReference type="InterPro" id="IPR010998">
    <property type="entry name" value="Integrase_recombinase_N"/>
</dbReference>
<dbReference type="InterPro" id="IPR011010">
    <property type="entry name" value="DNA_brk_join_enz"/>
</dbReference>
<dbReference type="InterPro" id="IPR025269">
    <property type="entry name" value="SAM-like_dom"/>
</dbReference>
<feature type="non-terminal residue" evidence="3">
    <location>
        <position position="159"/>
    </location>
</feature>
<evidence type="ECO:0000256" key="1">
    <source>
        <dbReference type="ARBA" id="ARBA00023125"/>
    </source>
</evidence>
<dbReference type="SUPFAM" id="SSF56349">
    <property type="entry name" value="DNA breaking-rejoining enzymes"/>
    <property type="match status" value="1"/>
</dbReference>
<dbReference type="InterPro" id="IPR044068">
    <property type="entry name" value="CB"/>
</dbReference>
<comment type="caution">
    <text evidence="3">The sequence shown here is derived from an EMBL/GenBank/DDBJ whole genome shotgun (WGS) entry which is preliminary data.</text>
</comment>
<feature type="domain" description="Core-binding (CB)" evidence="2">
    <location>
        <begin position="8"/>
        <end position="112"/>
    </location>
</feature>
<evidence type="ECO:0000259" key="2">
    <source>
        <dbReference type="PROSITE" id="PS51900"/>
    </source>
</evidence>